<dbReference type="GO" id="GO:0008194">
    <property type="term" value="F:UDP-glycosyltransferase activity"/>
    <property type="evidence" value="ECO:0007669"/>
    <property type="project" value="InterPro"/>
</dbReference>
<dbReference type="Gene3D" id="3.40.50.2000">
    <property type="entry name" value="Glycogen Phosphorylase B"/>
    <property type="match status" value="2"/>
</dbReference>
<dbReference type="PANTHER" id="PTHR48050">
    <property type="entry name" value="STEROL 3-BETA-GLUCOSYLTRANSFERASE"/>
    <property type="match status" value="1"/>
</dbReference>
<dbReference type="Pfam" id="PF00201">
    <property type="entry name" value="UDPGT"/>
    <property type="match status" value="1"/>
</dbReference>
<dbReference type="NCBIfam" id="TIGR01426">
    <property type="entry name" value="MGT"/>
    <property type="match status" value="1"/>
</dbReference>
<dbReference type="InterPro" id="IPR035595">
    <property type="entry name" value="UDP_glycos_trans_CS"/>
</dbReference>
<dbReference type="PANTHER" id="PTHR48050:SF13">
    <property type="entry name" value="STEROL 3-BETA-GLUCOSYLTRANSFERASE UGT80A2"/>
    <property type="match status" value="1"/>
</dbReference>
<sequence length="394" mass="42753">MNRRHIAMVSIPAPGHVNPSLEIIRELAARGHRVTYANDPSFADTVAAAGAEPVPYASTLPAHDKPETWPEDLVEQLEVFLDDAVAMLPALRAAYENDRPDLFLYDMAGYPVRVLAEEWGIPSMQLSPSAVAWEGYEEDTADQVEAIRSHPRGPGYYRRFAEWLASVGASETDSHRFVAVPRRGLVLIPRAMQPNADRVDPGRYTFVGPCLGDRSDQGGWERPAGAEKVVLVSLGSAFTDRPDFYRACLGAFGDLPGWHVVLQIGKHVDEADLGTVPGNVEVHRWVPQLAILERADAFVTHAGSGGVNEGLYCGVPMIAVPQAVDQFMNADMLTEIGVGRRIDTADATAEALRTALLDLTTDEKVAARLAAIRTELREAGGTSRAADLVEAMLP</sequence>
<dbReference type="AlphaFoldDB" id="A0A931GQB4"/>
<keyword evidence="5" id="KW-1185">Reference proteome</keyword>
<dbReference type="CDD" id="cd03784">
    <property type="entry name" value="GT1_Gtf-like"/>
    <property type="match status" value="1"/>
</dbReference>
<dbReference type="GO" id="GO:0016758">
    <property type="term" value="F:hexosyltransferase activity"/>
    <property type="evidence" value="ECO:0007669"/>
    <property type="project" value="InterPro"/>
</dbReference>
<comment type="caution">
    <text evidence="4">The sequence shown here is derived from an EMBL/GenBank/DDBJ whole genome shotgun (WGS) entry which is preliminary data.</text>
</comment>
<organism evidence="4 5">
    <name type="scientific">Actinomadura viridis</name>
    <dbReference type="NCBI Taxonomy" id="58110"/>
    <lineage>
        <taxon>Bacteria</taxon>
        <taxon>Bacillati</taxon>
        <taxon>Actinomycetota</taxon>
        <taxon>Actinomycetes</taxon>
        <taxon>Streptosporangiales</taxon>
        <taxon>Thermomonosporaceae</taxon>
        <taxon>Actinomadura</taxon>
    </lineage>
</organism>
<proteinExistence type="inferred from homology"/>
<keyword evidence="2 3" id="KW-0808">Transferase</keyword>
<dbReference type="Proteomes" id="UP000614047">
    <property type="component" value="Unassembled WGS sequence"/>
</dbReference>
<comment type="similarity">
    <text evidence="1 3">Belongs to the UDP-glycosyltransferase family.</text>
</comment>
<dbReference type="PROSITE" id="PS00375">
    <property type="entry name" value="UDPGT"/>
    <property type="match status" value="1"/>
</dbReference>
<name>A0A931GQB4_9ACTN</name>
<gene>
    <name evidence="4" type="ORF">IW256_005664</name>
</gene>
<evidence type="ECO:0000256" key="3">
    <source>
        <dbReference type="RuleBase" id="RU003718"/>
    </source>
</evidence>
<dbReference type="EMBL" id="JADOUA010000001">
    <property type="protein sequence ID" value="MBG6091551.1"/>
    <property type="molecule type" value="Genomic_DNA"/>
</dbReference>
<protein>
    <submittedName>
        <fullName evidence="4">MGT family glycosyltransferase</fullName>
    </submittedName>
</protein>
<dbReference type="SUPFAM" id="SSF53756">
    <property type="entry name" value="UDP-Glycosyltransferase/glycogen phosphorylase"/>
    <property type="match status" value="1"/>
</dbReference>
<dbReference type="InterPro" id="IPR002213">
    <property type="entry name" value="UDP_glucos_trans"/>
</dbReference>
<dbReference type="InterPro" id="IPR050426">
    <property type="entry name" value="Glycosyltransferase_28"/>
</dbReference>
<dbReference type="InterPro" id="IPR006326">
    <property type="entry name" value="UDPGT_MGT-like"/>
</dbReference>
<evidence type="ECO:0000256" key="2">
    <source>
        <dbReference type="ARBA" id="ARBA00022679"/>
    </source>
</evidence>
<reference evidence="4" key="1">
    <citation type="submission" date="2020-11" db="EMBL/GenBank/DDBJ databases">
        <title>Sequencing the genomes of 1000 actinobacteria strains.</title>
        <authorList>
            <person name="Klenk H.-P."/>
        </authorList>
    </citation>
    <scope>NUCLEOTIDE SEQUENCE</scope>
    <source>
        <strain evidence="4">DSM 43175</strain>
    </source>
</reference>
<keyword evidence="3" id="KW-0328">Glycosyltransferase</keyword>
<dbReference type="FunFam" id="3.40.50.2000:FF:000072">
    <property type="entry name" value="Glycosyl transferase"/>
    <property type="match status" value="1"/>
</dbReference>
<evidence type="ECO:0000256" key="1">
    <source>
        <dbReference type="ARBA" id="ARBA00009995"/>
    </source>
</evidence>
<dbReference type="GO" id="GO:0017000">
    <property type="term" value="P:antibiotic biosynthetic process"/>
    <property type="evidence" value="ECO:0007669"/>
    <property type="project" value="UniProtKB-ARBA"/>
</dbReference>
<dbReference type="RefSeq" id="WP_197013851.1">
    <property type="nucleotide sequence ID" value="NZ_BAABES010000019.1"/>
</dbReference>
<evidence type="ECO:0000313" key="5">
    <source>
        <dbReference type="Proteomes" id="UP000614047"/>
    </source>
</evidence>
<evidence type="ECO:0000313" key="4">
    <source>
        <dbReference type="EMBL" id="MBG6091551.1"/>
    </source>
</evidence>
<accession>A0A931GQB4</accession>